<dbReference type="RefSeq" id="XP_004340814.1">
    <property type="nucleotide sequence ID" value="XM_004340766.1"/>
</dbReference>
<dbReference type="Gene3D" id="3.40.50.450">
    <property type="match status" value="1"/>
</dbReference>
<protein>
    <submittedName>
        <fullName evidence="1">Uncharacterized protein</fullName>
    </submittedName>
</protein>
<dbReference type="EMBL" id="KB007946">
    <property type="protein sequence ID" value="ELR18762.1"/>
    <property type="molecule type" value="Genomic_DNA"/>
</dbReference>
<dbReference type="Pfam" id="PF12694">
    <property type="entry name" value="cpYpsA"/>
    <property type="match status" value="1"/>
</dbReference>
<keyword evidence="2" id="KW-1185">Reference proteome</keyword>
<evidence type="ECO:0000313" key="2">
    <source>
        <dbReference type="Proteomes" id="UP000011083"/>
    </source>
</evidence>
<sequence length="135" mass="14757">MTTDKPRILLNIDKLPANVWRPREYRVISDRQVGADEGALRGAIAAALPSSTAGYMPKGFKRVGGPDPKFATKYNLCETANGQGSDADRDRQNVDNSDLLVAFLVDKPMTGRHALYDEKGLAPAIPSLDRFLDVL</sequence>
<dbReference type="VEuPathDB" id="AmoebaDB:ACA1_040780"/>
<evidence type="ECO:0000313" key="1">
    <source>
        <dbReference type="EMBL" id="ELR18762.1"/>
    </source>
</evidence>
<accession>L8H0L9</accession>
<dbReference type="InterPro" id="IPR024755">
    <property type="entry name" value="cpYpsA"/>
</dbReference>
<proteinExistence type="predicted"/>
<dbReference type="AlphaFoldDB" id="L8H0L9"/>
<reference evidence="1 2" key="1">
    <citation type="journal article" date="2013" name="Genome Biol.">
        <title>Genome of Acanthamoeba castellanii highlights extensive lateral gene transfer and early evolution of tyrosine kinase signaling.</title>
        <authorList>
            <person name="Clarke M."/>
            <person name="Lohan A.J."/>
            <person name="Liu B."/>
            <person name="Lagkouvardos I."/>
            <person name="Roy S."/>
            <person name="Zafar N."/>
            <person name="Bertelli C."/>
            <person name="Schilde C."/>
            <person name="Kianianmomeni A."/>
            <person name="Burglin T.R."/>
            <person name="Frech C."/>
            <person name="Turcotte B."/>
            <person name="Kopec K.O."/>
            <person name="Synnott J.M."/>
            <person name="Choo C."/>
            <person name="Paponov I."/>
            <person name="Finkler A."/>
            <person name="Soon Heng Tan C."/>
            <person name="Hutchins A.P."/>
            <person name="Weinmeier T."/>
            <person name="Rattei T."/>
            <person name="Chu J.S."/>
            <person name="Gimenez G."/>
            <person name="Irimia M."/>
            <person name="Rigden D.J."/>
            <person name="Fitzpatrick D.A."/>
            <person name="Lorenzo-Morales J."/>
            <person name="Bateman A."/>
            <person name="Chiu C.H."/>
            <person name="Tang P."/>
            <person name="Hegemann P."/>
            <person name="Fromm H."/>
            <person name="Raoult D."/>
            <person name="Greub G."/>
            <person name="Miranda-Saavedra D."/>
            <person name="Chen N."/>
            <person name="Nash P."/>
            <person name="Ginger M.L."/>
            <person name="Horn M."/>
            <person name="Schaap P."/>
            <person name="Caler L."/>
            <person name="Loftus B."/>
        </authorList>
    </citation>
    <scope>NUCLEOTIDE SEQUENCE [LARGE SCALE GENOMIC DNA]</scope>
    <source>
        <strain evidence="1 2">Neff</strain>
    </source>
</reference>
<dbReference type="KEGG" id="acan:ACA1_040780"/>
<dbReference type="GeneID" id="14919547"/>
<dbReference type="Proteomes" id="UP000011083">
    <property type="component" value="Unassembled WGS sequence"/>
</dbReference>
<organism evidence="1 2">
    <name type="scientific">Acanthamoeba castellanii (strain ATCC 30010 / Neff)</name>
    <dbReference type="NCBI Taxonomy" id="1257118"/>
    <lineage>
        <taxon>Eukaryota</taxon>
        <taxon>Amoebozoa</taxon>
        <taxon>Discosea</taxon>
        <taxon>Longamoebia</taxon>
        <taxon>Centramoebida</taxon>
        <taxon>Acanthamoebidae</taxon>
        <taxon>Acanthamoeba</taxon>
    </lineage>
</organism>
<name>L8H0L9_ACACF</name>
<gene>
    <name evidence="1" type="ORF">ACA1_040780</name>
</gene>